<keyword evidence="7" id="KW-1185">Reference proteome</keyword>
<evidence type="ECO:0000256" key="4">
    <source>
        <dbReference type="PROSITE-ProRule" id="PRU00782"/>
    </source>
</evidence>
<evidence type="ECO:0000256" key="2">
    <source>
        <dbReference type="ARBA" id="ARBA00022840"/>
    </source>
</evidence>
<dbReference type="PANTHER" id="PTHR13140:SF845">
    <property type="entry name" value="MYOSIN-LIKE PROTEIN"/>
    <property type="match status" value="1"/>
</dbReference>
<evidence type="ECO:0000256" key="1">
    <source>
        <dbReference type="ARBA" id="ARBA00022741"/>
    </source>
</evidence>
<keyword evidence="1" id="KW-0547">Nucleotide-binding</keyword>
<keyword evidence="3 4" id="KW-0009">Actin-binding</keyword>
<evidence type="ECO:0000313" key="7">
    <source>
        <dbReference type="Proteomes" id="UP001632037"/>
    </source>
</evidence>
<dbReference type="GO" id="GO:0016459">
    <property type="term" value="C:myosin complex"/>
    <property type="evidence" value="ECO:0007669"/>
    <property type="project" value="UniProtKB-KW"/>
</dbReference>
<dbReference type="GO" id="GO:0003779">
    <property type="term" value="F:actin binding"/>
    <property type="evidence" value="ECO:0007669"/>
    <property type="project" value="UniProtKB-KW"/>
</dbReference>
<dbReference type="PANTHER" id="PTHR13140">
    <property type="entry name" value="MYOSIN"/>
    <property type="match status" value="1"/>
</dbReference>
<comment type="caution">
    <text evidence="4">Lacks conserved residue(s) required for the propagation of feature annotation.</text>
</comment>
<comment type="caution">
    <text evidence="6">The sequence shown here is derived from an EMBL/GenBank/DDBJ whole genome shotgun (WGS) entry which is preliminary data.</text>
</comment>
<dbReference type="SUPFAM" id="SSF52540">
    <property type="entry name" value="P-loop containing nucleoside triphosphate hydrolases"/>
    <property type="match status" value="1"/>
</dbReference>
<reference evidence="6 7" key="1">
    <citation type="submission" date="2024-09" db="EMBL/GenBank/DDBJ databases">
        <title>Genome sequencing and assembly of Phytophthora oleae, isolate VK10A, causative agent of rot of olive drupes.</title>
        <authorList>
            <person name="Conti Taguali S."/>
            <person name="Riolo M."/>
            <person name="La Spada F."/>
            <person name="Cacciola S.O."/>
            <person name="Dionisio G."/>
        </authorList>
    </citation>
    <scope>NUCLEOTIDE SEQUENCE [LARGE SCALE GENOMIC DNA]</scope>
    <source>
        <strain evidence="6 7">VK10A</strain>
    </source>
</reference>
<protein>
    <recommendedName>
        <fullName evidence="5">Myosin motor domain-containing protein</fullName>
    </recommendedName>
</protein>
<sequence length="89" mass="10613">MKLSAAQANKARDTLSNPLYTACWTLLYRDLGHFGCEVFPKESFEYLWTKFANETLQQQFNDYAFKAEQREYDAQCVDWKYIEFCDNQD</sequence>
<dbReference type="GO" id="GO:0005524">
    <property type="term" value="F:ATP binding"/>
    <property type="evidence" value="ECO:0007669"/>
    <property type="project" value="UniProtKB-KW"/>
</dbReference>
<accession>A0ABD3G0F6</accession>
<gene>
    <name evidence="6" type="ORF">V7S43_001910</name>
</gene>
<dbReference type="AlphaFoldDB" id="A0ABD3G0F6"/>
<keyword evidence="2" id="KW-0067">ATP-binding</keyword>
<feature type="domain" description="Myosin motor" evidence="5">
    <location>
        <begin position="1"/>
        <end position="89"/>
    </location>
</feature>
<comment type="similarity">
    <text evidence="4">Belongs to the TRAFAC class myosin-kinesin ATPase superfamily. Myosin family.</text>
</comment>
<name>A0ABD3G0F6_9STRA</name>
<proteinExistence type="inferred from homology"/>
<dbReference type="Pfam" id="PF00063">
    <property type="entry name" value="Myosin_head"/>
    <property type="match status" value="1"/>
</dbReference>
<dbReference type="InterPro" id="IPR027417">
    <property type="entry name" value="P-loop_NTPase"/>
</dbReference>
<evidence type="ECO:0000259" key="5">
    <source>
        <dbReference type="PROSITE" id="PS51456"/>
    </source>
</evidence>
<dbReference type="EMBL" id="JBIMZQ010000003">
    <property type="protein sequence ID" value="KAL3672615.1"/>
    <property type="molecule type" value="Genomic_DNA"/>
</dbReference>
<keyword evidence="4" id="KW-0518">Myosin</keyword>
<organism evidence="6 7">
    <name type="scientific">Phytophthora oleae</name>
    <dbReference type="NCBI Taxonomy" id="2107226"/>
    <lineage>
        <taxon>Eukaryota</taxon>
        <taxon>Sar</taxon>
        <taxon>Stramenopiles</taxon>
        <taxon>Oomycota</taxon>
        <taxon>Peronosporomycetes</taxon>
        <taxon>Peronosporales</taxon>
        <taxon>Peronosporaceae</taxon>
        <taxon>Phytophthora</taxon>
    </lineage>
</organism>
<evidence type="ECO:0000313" key="6">
    <source>
        <dbReference type="EMBL" id="KAL3672615.1"/>
    </source>
</evidence>
<keyword evidence="4" id="KW-0505">Motor protein</keyword>
<dbReference type="Proteomes" id="UP001632037">
    <property type="component" value="Unassembled WGS sequence"/>
</dbReference>
<dbReference type="PROSITE" id="PS51456">
    <property type="entry name" value="MYOSIN_MOTOR"/>
    <property type="match status" value="1"/>
</dbReference>
<dbReference type="Gene3D" id="1.20.58.530">
    <property type="match status" value="1"/>
</dbReference>
<evidence type="ECO:0000256" key="3">
    <source>
        <dbReference type="ARBA" id="ARBA00023203"/>
    </source>
</evidence>
<dbReference type="InterPro" id="IPR001609">
    <property type="entry name" value="Myosin_head_motor_dom-like"/>
</dbReference>